<feature type="region of interest" description="Disordered" evidence="1">
    <location>
        <begin position="128"/>
        <end position="156"/>
    </location>
</feature>
<dbReference type="EMBL" id="CP003573">
    <property type="protein sequence ID" value="AFL55283.1"/>
    <property type="molecule type" value="Genomic_DNA"/>
</dbReference>
<gene>
    <name evidence="2" type="ORF">USDA257_p05680</name>
</gene>
<geneLocation type="plasmid" evidence="3">
    <name>pUSDA257 fragment 10</name>
</geneLocation>
<keyword evidence="2" id="KW-0614">Plasmid</keyword>
<evidence type="ECO:0000313" key="3">
    <source>
        <dbReference type="Proteomes" id="UP000006180"/>
    </source>
</evidence>
<evidence type="ECO:0000256" key="1">
    <source>
        <dbReference type="SAM" id="MobiDB-lite"/>
    </source>
</evidence>
<dbReference type="AlphaFoldDB" id="I3XHC7"/>
<dbReference type="PANTHER" id="PTHR35004:SF7">
    <property type="entry name" value="INTEGRASE PROTEIN"/>
    <property type="match status" value="1"/>
</dbReference>
<accession>I3XHC7</accession>
<reference evidence="2" key="1">
    <citation type="journal article" date="2012" name="J. Bacteriol.">
        <title>Complete genome sequence of the broad-host-range strain Sinorhizobium fredii USDA257.</title>
        <authorList>
            <person name="Schuldes J."/>
            <person name="Rodriguez Orbegoso M."/>
            <person name="Schmeisser C."/>
            <person name="Krishnan H.B."/>
            <person name="Daniel R."/>
            <person name="Streit W.R."/>
        </authorList>
    </citation>
    <scope>NUCLEOTIDE SEQUENCE [LARGE SCALE GENOMIC DNA]</scope>
    <source>
        <strain evidence="2">USDA 257</strain>
        <plasmid evidence="2">pUSDA257</plasmid>
    </source>
</reference>
<organism evidence="2">
    <name type="scientific">Sinorhizobium fredii (strain USDA 257)</name>
    <dbReference type="NCBI Taxonomy" id="1185652"/>
    <lineage>
        <taxon>Bacteria</taxon>
        <taxon>Pseudomonadati</taxon>
        <taxon>Pseudomonadota</taxon>
        <taxon>Alphaproteobacteria</taxon>
        <taxon>Hyphomicrobiales</taxon>
        <taxon>Rhizobiaceae</taxon>
        <taxon>Sinorhizobium/Ensifer group</taxon>
        <taxon>Sinorhizobium</taxon>
    </lineage>
</organism>
<protein>
    <submittedName>
        <fullName evidence="2">Transposase</fullName>
    </submittedName>
</protein>
<feature type="compositionally biased region" description="Basic residues" evidence="1">
    <location>
        <begin position="147"/>
        <end position="156"/>
    </location>
</feature>
<dbReference type="RefSeq" id="WP_014857765.1">
    <property type="nucleotide sequence ID" value="NT_187156.1"/>
</dbReference>
<dbReference type="PANTHER" id="PTHR35004">
    <property type="entry name" value="TRANSPOSASE RV3428C-RELATED"/>
    <property type="match status" value="1"/>
</dbReference>
<name>I3XHC7_SINF2</name>
<dbReference type="HOGENOM" id="CLU_1685419_0_0_5"/>
<proteinExistence type="predicted"/>
<sequence length="156" mass="17782">MCSWERFCAFAREPERRTVAGDATVSVEGASYEVEPELAGETVTLLWGLFDLELFVEHEGKRLGPFQPSRGAVPLFRYRKYQKSRTEERLDKVVRLADQLGLPRAAVTGGDRPLPSLPSTAAGLSVWRTPFSGTRNRDRLSKWPRSPWRHRRSTRP</sequence>
<evidence type="ECO:0000313" key="2">
    <source>
        <dbReference type="EMBL" id="AFL55283.1"/>
    </source>
</evidence>
<dbReference type="PATRIC" id="fig|1185652.3.peg.6955"/>